<feature type="transmembrane region" description="Helical" evidence="6">
    <location>
        <begin position="57"/>
        <end position="76"/>
    </location>
</feature>
<dbReference type="GO" id="GO:0005886">
    <property type="term" value="C:plasma membrane"/>
    <property type="evidence" value="ECO:0007669"/>
    <property type="project" value="UniProtKB-SubCell"/>
</dbReference>
<comment type="similarity">
    <text evidence="6">Belongs to the TVP38/TMEM64 family.</text>
</comment>
<feature type="transmembrane region" description="Helical" evidence="6">
    <location>
        <begin position="20"/>
        <end position="37"/>
    </location>
</feature>
<keyword evidence="4 6" id="KW-1133">Transmembrane helix</keyword>
<evidence type="ECO:0000256" key="2">
    <source>
        <dbReference type="ARBA" id="ARBA00022475"/>
    </source>
</evidence>
<reference evidence="8 9" key="1">
    <citation type="submission" date="2019-09" db="EMBL/GenBank/DDBJ databases">
        <title>Genome sequencing of strain KACC 21233.</title>
        <authorList>
            <person name="Heo J."/>
            <person name="Kim S.-J."/>
            <person name="Kim J.-S."/>
            <person name="Hong S.-B."/>
            <person name="Kwon S.-W."/>
        </authorList>
    </citation>
    <scope>NUCLEOTIDE SEQUENCE [LARGE SCALE GENOMIC DNA]</scope>
    <source>
        <strain evidence="8 9">KACC 21233</strain>
    </source>
</reference>
<dbReference type="OrthoDB" id="7348996at2"/>
<evidence type="ECO:0000256" key="4">
    <source>
        <dbReference type="ARBA" id="ARBA00022989"/>
    </source>
</evidence>
<evidence type="ECO:0000313" key="9">
    <source>
        <dbReference type="Proteomes" id="UP000324536"/>
    </source>
</evidence>
<evidence type="ECO:0000256" key="3">
    <source>
        <dbReference type="ARBA" id="ARBA00022692"/>
    </source>
</evidence>
<keyword evidence="2 6" id="KW-1003">Cell membrane</keyword>
<dbReference type="InterPro" id="IPR032816">
    <property type="entry name" value="VTT_dom"/>
</dbReference>
<dbReference type="EMBL" id="CP043506">
    <property type="protein sequence ID" value="QEO18539.1"/>
    <property type="molecule type" value="Genomic_DNA"/>
</dbReference>
<evidence type="ECO:0000256" key="5">
    <source>
        <dbReference type="ARBA" id="ARBA00023136"/>
    </source>
</evidence>
<feature type="transmembrane region" description="Helical" evidence="6">
    <location>
        <begin position="88"/>
        <end position="113"/>
    </location>
</feature>
<evidence type="ECO:0000259" key="7">
    <source>
        <dbReference type="Pfam" id="PF09335"/>
    </source>
</evidence>
<dbReference type="PANTHER" id="PTHR12677:SF59">
    <property type="entry name" value="GOLGI APPARATUS MEMBRANE PROTEIN TVP38-RELATED"/>
    <property type="match status" value="1"/>
</dbReference>
<feature type="transmembrane region" description="Helical" evidence="6">
    <location>
        <begin position="199"/>
        <end position="220"/>
    </location>
</feature>
<evidence type="ECO:0000256" key="6">
    <source>
        <dbReference type="RuleBase" id="RU366058"/>
    </source>
</evidence>
<organism evidence="8 9">
    <name type="scientific">Acetobacter vaccinii</name>
    <dbReference type="NCBI Taxonomy" id="2592655"/>
    <lineage>
        <taxon>Bacteria</taxon>
        <taxon>Pseudomonadati</taxon>
        <taxon>Pseudomonadota</taxon>
        <taxon>Alphaproteobacteria</taxon>
        <taxon>Acetobacterales</taxon>
        <taxon>Acetobacteraceae</taxon>
        <taxon>Acetobacter</taxon>
    </lineage>
</organism>
<feature type="transmembrane region" description="Helical" evidence="6">
    <location>
        <begin position="169"/>
        <end position="193"/>
    </location>
</feature>
<keyword evidence="3 6" id="KW-0812">Transmembrane</keyword>
<accession>A0A5C1YTB4</accession>
<dbReference type="Pfam" id="PF09335">
    <property type="entry name" value="VTT_dom"/>
    <property type="match status" value="1"/>
</dbReference>
<proteinExistence type="inferred from homology"/>
<dbReference type="Proteomes" id="UP000324536">
    <property type="component" value="Chromosome"/>
</dbReference>
<gene>
    <name evidence="8" type="ORF">FLP30_03875</name>
</gene>
<keyword evidence="9" id="KW-1185">Reference proteome</keyword>
<keyword evidence="5 6" id="KW-0472">Membrane</keyword>
<dbReference type="PANTHER" id="PTHR12677">
    <property type="entry name" value="GOLGI APPARATUS MEMBRANE PROTEIN TVP38-RELATED"/>
    <property type="match status" value="1"/>
</dbReference>
<feature type="domain" description="VTT" evidence="7">
    <location>
        <begin position="77"/>
        <end position="192"/>
    </location>
</feature>
<evidence type="ECO:0000256" key="1">
    <source>
        <dbReference type="ARBA" id="ARBA00004651"/>
    </source>
</evidence>
<name>A0A5C1YTB4_9PROT</name>
<protein>
    <recommendedName>
        <fullName evidence="6">TVP38/TMEM64 family membrane protein</fullName>
    </recommendedName>
</protein>
<dbReference type="AlphaFoldDB" id="A0A5C1YTB4"/>
<dbReference type="InterPro" id="IPR015414">
    <property type="entry name" value="TMEM64"/>
</dbReference>
<feature type="transmembrane region" description="Helical" evidence="6">
    <location>
        <begin position="141"/>
        <end position="162"/>
    </location>
</feature>
<evidence type="ECO:0000313" key="8">
    <source>
        <dbReference type="EMBL" id="QEO18539.1"/>
    </source>
</evidence>
<sequence length="233" mass="24541">MVPAQGMEPAFSRYARTATVLIRPLLMLLVLVLGALWLRHVPALQHVLDGAAEGRQGFAGCMLFLAGATLWCAFGLPRQVAGFAAGLAYGVLGGLGLITVASTLGCLAGFLWARWGGRDWAQRQLGARFARLDGFMTAQPFLSILTLRLLPVGSALLLNLLGGLSGMRVAPFVIATIVGALPQNAMTVLLGSGVQVGAAWQYVLGAGLFVVSGVLGLWLWRHARIAAVADQPR</sequence>
<dbReference type="KEGG" id="acek:FLP30_03875"/>
<comment type="subcellular location">
    <subcellularLocation>
        <location evidence="1 6">Cell membrane</location>
        <topology evidence="1 6">Multi-pass membrane protein</topology>
    </subcellularLocation>
</comment>